<evidence type="ECO:0000313" key="7">
    <source>
        <dbReference type="EMBL" id="KMZ67545.1"/>
    </source>
</evidence>
<comment type="caution">
    <text evidence="7">The sequence shown here is derived from an EMBL/GenBank/DDBJ whole genome shotgun (WGS) entry which is preliminary data.</text>
</comment>
<proteinExistence type="predicted"/>
<evidence type="ECO:0000256" key="2">
    <source>
        <dbReference type="ARBA" id="ARBA00022448"/>
    </source>
</evidence>
<dbReference type="InterPro" id="IPR027417">
    <property type="entry name" value="P-loop_NTPase"/>
</dbReference>
<evidence type="ECO:0000259" key="6">
    <source>
        <dbReference type="Pfam" id="PF00005"/>
    </source>
</evidence>
<dbReference type="InterPro" id="IPR003439">
    <property type="entry name" value="ABC_transporter-like_ATP-bd"/>
</dbReference>
<name>A0A0K9PH32_ZOSMR</name>
<organism evidence="7 8">
    <name type="scientific">Zostera marina</name>
    <name type="common">Eelgrass</name>
    <dbReference type="NCBI Taxonomy" id="29655"/>
    <lineage>
        <taxon>Eukaryota</taxon>
        <taxon>Viridiplantae</taxon>
        <taxon>Streptophyta</taxon>
        <taxon>Embryophyta</taxon>
        <taxon>Tracheophyta</taxon>
        <taxon>Spermatophyta</taxon>
        <taxon>Magnoliopsida</taxon>
        <taxon>Liliopsida</taxon>
        <taxon>Zosteraceae</taxon>
        <taxon>Zostera</taxon>
    </lineage>
</organism>
<dbReference type="GO" id="GO:0016887">
    <property type="term" value="F:ATP hydrolysis activity"/>
    <property type="evidence" value="ECO:0007669"/>
    <property type="project" value="InterPro"/>
</dbReference>
<dbReference type="OrthoDB" id="66620at2759"/>
<keyword evidence="5" id="KW-0472">Membrane</keyword>
<evidence type="ECO:0000256" key="1">
    <source>
        <dbReference type="ARBA" id="ARBA00004141"/>
    </source>
</evidence>
<accession>A0A0K9PH32</accession>
<dbReference type="Gene3D" id="3.40.50.300">
    <property type="entry name" value="P-loop containing nucleotide triphosphate hydrolases"/>
    <property type="match status" value="1"/>
</dbReference>
<feature type="domain" description="ABC transporter" evidence="6">
    <location>
        <begin position="17"/>
        <end position="82"/>
    </location>
</feature>
<dbReference type="Proteomes" id="UP000036987">
    <property type="component" value="Unassembled WGS sequence"/>
</dbReference>
<dbReference type="Pfam" id="PF00005">
    <property type="entry name" value="ABC_tran"/>
    <property type="match status" value="1"/>
</dbReference>
<dbReference type="OMA" id="SENIYTH"/>
<keyword evidence="3" id="KW-0812">Transmembrane</keyword>
<dbReference type="GO" id="GO:0016020">
    <property type="term" value="C:membrane"/>
    <property type="evidence" value="ECO:0007669"/>
    <property type="project" value="UniProtKB-SubCell"/>
</dbReference>
<protein>
    <recommendedName>
        <fullName evidence="6">ABC transporter domain-containing protein</fullName>
    </recommendedName>
</protein>
<dbReference type="EMBL" id="LFYR01000901">
    <property type="protein sequence ID" value="KMZ67545.1"/>
    <property type="molecule type" value="Genomic_DNA"/>
</dbReference>
<sequence length="96" mass="10646">MLPIEETLMFSAEFRLPKSLSGWKKKEPVETLIDQLGLRNAAKTIIGDENHRGVSSGERRRVSIGTDIIHDPLILFLDEPTSGLDSTSAFLVVKVL</sequence>
<evidence type="ECO:0000256" key="5">
    <source>
        <dbReference type="ARBA" id="ARBA00023136"/>
    </source>
</evidence>
<evidence type="ECO:0000256" key="3">
    <source>
        <dbReference type="ARBA" id="ARBA00022692"/>
    </source>
</evidence>
<keyword evidence="8" id="KW-1185">Reference proteome</keyword>
<comment type="subcellular location">
    <subcellularLocation>
        <location evidence="1">Membrane</location>
        <topology evidence="1">Multi-pass membrane protein</topology>
    </subcellularLocation>
</comment>
<evidence type="ECO:0000313" key="8">
    <source>
        <dbReference type="Proteomes" id="UP000036987"/>
    </source>
</evidence>
<gene>
    <name evidence="7" type="ORF">ZOSMA_264G00240</name>
</gene>
<dbReference type="AlphaFoldDB" id="A0A0K9PH32"/>
<evidence type="ECO:0000256" key="4">
    <source>
        <dbReference type="ARBA" id="ARBA00022989"/>
    </source>
</evidence>
<dbReference type="SUPFAM" id="SSF52540">
    <property type="entry name" value="P-loop containing nucleoside triphosphate hydrolases"/>
    <property type="match status" value="1"/>
</dbReference>
<keyword evidence="2" id="KW-0813">Transport</keyword>
<dbReference type="GO" id="GO:0005524">
    <property type="term" value="F:ATP binding"/>
    <property type="evidence" value="ECO:0007669"/>
    <property type="project" value="InterPro"/>
</dbReference>
<dbReference type="PANTHER" id="PTHR48041:SF11">
    <property type="entry name" value="ABC TRANSPORTER G FAMILY MEMBER 16"/>
    <property type="match status" value="1"/>
</dbReference>
<keyword evidence="4" id="KW-1133">Transmembrane helix</keyword>
<dbReference type="STRING" id="29655.A0A0K9PH32"/>
<dbReference type="PANTHER" id="PTHR48041">
    <property type="entry name" value="ABC TRANSPORTER G FAMILY MEMBER 28"/>
    <property type="match status" value="1"/>
</dbReference>
<reference evidence="8" key="1">
    <citation type="journal article" date="2016" name="Nature">
        <title>The genome of the seagrass Zostera marina reveals angiosperm adaptation to the sea.</title>
        <authorList>
            <person name="Olsen J.L."/>
            <person name="Rouze P."/>
            <person name="Verhelst B."/>
            <person name="Lin Y.-C."/>
            <person name="Bayer T."/>
            <person name="Collen J."/>
            <person name="Dattolo E."/>
            <person name="De Paoli E."/>
            <person name="Dittami S."/>
            <person name="Maumus F."/>
            <person name="Michel G."/>
            <person name="Kersting A."/>
            <person name="Lauritano C."/>
            <person name="Lohaus R."/>
            <person name="Toepel M."/>
            <person name="Tonon T."/>
            <person name="Vanneste K."/>
            <person name="Amirebrahimi M."/>
            <person name="Brakel J."/>
            <person name="Bostroem C."/>
            <person name="Chovatia M."/>
            <person name="Grimwood J."/>
            <person name="Jenkins J.W."/>
            <person name="Jueterbock A."/>
            <person name="Mraz A."/>
            <person name="Stam W.T."/>
            <person name="Tice H."/>
            <person name="Bornberg-Bauer E."/>
            <person name="Green P.J."/>
            <person name="Pearson G.A."/>
            <person name="Procaccini G."/>
            <person name="Duarte C.M."/>
            <person name="Schmutz J."/>
            <person name="Reusch T.B.H."/>
            <person name="Van de Peer Y."/>
        </authorList>
    </citation>
    <scope>NUCLEOTIDE SEQUENCE [LARGE SCALE GENOMIC DNA]</scope>
    <source>
        <strain evidence="8">cv. Finnish</strain>
    </source>
</reference>
<dbReference type="InterPro" id="IPR050352">
    <property type="entry name" value="ABCG_transporters"/>
</dbReference>